<dbReference type="GO" id="GO:0016787">
    <property type="term" value="F:hydrolase activity"/>
    <property type="evidence" value="ECO:0007669"/>
    <property type="project" value="UniProtKB-KW"/>
</dbReference>
<evidence type="ECO:0000256" key="1">
    <source>
        <dbReference type="ARBA" id="ARBA00000847"/>
    </source>
</evidence>
<feature type="domain" description="Nudix hydrolase" evidence="8">
    <location>
        <begin position="24"/>
        <end position="159"/>
    </location>
</feature>
<reference evidence="10" key="1">
    <citation type="journal article" date="2018" name="Front. Microbiol.">
        <title>Genome-Based Analysis Reveals the Taxonomy and Diversity of the Family Idiomarinaceae.</title>
        <authorList>
            <person name="Liu Y."/>
            <person name="Lai Q."/>
            <person name="Shao Z."/>
        </authorList>
    </citation>
    <scope>NUCLEOTIDE SEQUENCE [LARGE SCALE GENOMIC DNA]</scope>
    <source>
        <strain evidence="10">AIS</strain>
    </source>
</reference>
<proteinExistence type="inferred from homology"/>
<gene>
    <name evidence="9" type="ORF">CWE13_11090</name>
</gene>
<evidence type="ECO:0000259" key="8">
    <source>
        <dbReference type="PROSITE" id="PS51462"/>
    </source>
</evidence>
<dbReference type="AlphaFoldDB" id="A0A432WP04"/>
<accession>A0A432WP04</accession>
<keyword evidence="10" id="KW-1185">Reference proteome</keyword>
<dbReference type="PANTHER" id="PTHR11839:SF18">
    <property type="entry name" value="NUDIX HYDROLASE DOMAIN-CONTAINING PROTEIN"/>
    <property type="match status" value="1"/>
</dbReference>
<dbReference type="CDD" id="cd03424">
    <property type="entry name" value="NUDIX_ADPRase_Nudt5_UGPPase_Nudt14"/>
    <property type="match status" value="1"/>
</dbReference>
<dbReference type="EMBL" id="PIPP01000006">
    <property type="protein sequence ID" value="RUO35468.1"/>
    <property type="molecule type" value="Genomic_DNA"/>
</dbReference>
<dbReference type="InterPro" id="IPR015797">
    <property type="entry name" value="NUDIX_hydrolase-like_dom_sf"/>
</dbReference>
<dbReference type="Gene3D" id="3.90.79.10">
    <property type="entry name" value="Nucleoside Triphosphate Pyrophosphohydrolase"/>
    <property type="match status" value="1"/>
</dbReference>
<dbReference type="SUPFAM" id="SSF55811">
    <property type="entry name" value="Nudix"/>
    <property type="match status" value="1"/>
</dbReference>
<organism evidence="9 10">
    <name type="scientific">Aliidiomarina shirensis</name>
    <dbReference type="NCBI Taxonomy" id="1048642"/>
    <lineage>
        <taxon>Bacteria</taxon>
        <taxon>Pseudomonadati</taxon>
        <taxon>Pseudomonadota</taxon>
        <taxon>Gammaproteobacteria</taxon>
        <taxon>Alteromonadales</taxon>
        <taxon>Idiomarinaceae</taxon>
        <taxon>Aliidiomarina</taxon>
    </lineage>
</organism>
<dbReference type="OrthoDB" id="177518at2"/>
<dbReference type="GO" id="GO:0006753">
    <property type="term" value="P:nucleoside phosphate metabolic process"/>
    <property type="evidence" value="ECO:0007669"/>
    <property type="project" value="TreeGrafter"/>
</dbReference>
<dbReference type="Pfam" id="PF00293">
    <property type="entry name" value="NUDIX"/>
    <property type="match status" value="1"/>
</dbReference>
<evidence type="ECO:0000313" key="9">
    <source>
        <dbReference type="EMBL" id="RUO35468.1"/>
    </source>
</evidence>
<evidence type="ECO:0000256" key="7">
    <source>
        <dbReference type="ARBA" id="ARBA00032272"/>
    </source>
</evidence>
<evidence type="ECO:0000256" key="5">
    <source>
        <dbReference type="ARBA" id="ARBA00022801"/>
    </source>
</evidence>
<protein>
    <recommendedName>
        <fullName evidence="4">GDP-mannose pyrophosphatase</fullName>
    </recommendedName>
    <alternativeName>
        <fullName evidence="6">GDP-mannose hydrolase</fullName>
    </alternativeName>
    <alternativeName>
        <fullName evidence="7">GDPMK</fullName>
    </alternativeName>
</protein>
<evidence type="ECO:0000256" key="4">
    <source>
        <dbReference type="ARBA" id="ARBA00016377"/>
    </source>
</evidence>
<name>A0A432WP04_9GAMM</name>
<evidence type="ECO:0000256" key="2">
    <source>
        <dbReference type="ARBA" id="ARBA00001946"/>
    </source>
</evidence>
<comment type="cofactor">
    <cofactor evidence="2">
        <name>Mg(2+)</name>
        <dbReference type="ChEBI" id="CHEBI:18420"/>
    </cofactor>
</comment>
<dbReference type="InterPro" id="IPR020084">
    <property type="entry name" value="NUDIX_hydrolase_CS"/>
</dbReference>
<dbReference type="PANTHER" id="PTHR11839">
    <property type="entry name" value="UDP/ADP-SUGAR PYROPHOSPHATASE"/>
    <property type="match status" value="1"/>
</dbReference>
<evidence type="ECO:0000313" key="10">
    <source>
        <dbReference type="Proteomes" id="UP000286934"/>
    </source>
</evidence>
<comment type="similarity">
    <text evidence="3">Belongs to the Nudix hydrolase family. NudK subfamily.</text>
</comment>
<evidence type="ECO:0000256" key="3">
    <source>
        <dbReference type="ARBA" id="ARBA00007275"/>
    </source>
</evidence>
<evidence type="ECO:0000256" key="6">
    <source>
        <dbReference type="ARBA" id="ARBA00032162"/>
    </source>
</evidence>
<dbReference type="GO" id="GO:0019693">
    <property type="term" value="P:ribose phosphate metabolic process"/>
    <property type="evidence" value="ECO:0007669"/>
    <property type="project" value="TreeGrafter"/>
</dbReference>
<comment type="caution">
    <text evidence="9">The sequence shown here is derived from an EMBL/GenBank/DDBJ whole genome shotgun (WGS) entry which is preliminary data.</text>
</comment>
<keyword evidence="5 9" id="KW-0378">Hydrolase</keyword>
<dbReference type="InterPro" id="IPR000086">
    <property type="entry name" value="NUDIX_hydrolase_dom"/>
</dbReference>
<dbReference type="Proteomes" id="UP000286934">
    <property type="component" value="Unassembled WGS sequence"/>
</dbReference>
<comment type="catalytic activity">
    <reaction evidence="1">
        <text>GDP-alpha-D-mannose + H2O = alpha-D-mannose 1-phosphate + GMP + 2 H(+)</text>
        <dbReference type="Rhea" id="RHEA:27978"/>
        <dbReference type="ChEBI" id="CHEBI:15377"/>
        <dbReference type="ChEBI" id="CHEBI:15378"/>
        <dbReference type="ChEBI" id="CHEBI:57527"/>
        <dbReference type="ChEBI" id="CHEBI:58115"/>
        <dbReference type="ChEBI" id="CHEBI:58409"/>
    </reaction>
</comment>
<dbReference type="PROSITE" id="PS51462">
    <property type="entry name" value="NUDIX"/>
    <property type="match status" value="1"/>
</dbReference>
<dbReference type="RefSeq" id="WP_126808622.1">
    <property type="nucleotide sequence ID" value="NZ_PIPP01000006.1"/>
</dbReference>
<dbReference type="PROSITE" id="PS00893">
    <property type="entry name" value="NUDIX_BOX"/>
    <property type="match status" value="1"/>
</dbReference>
<sequence length="166" mass="18117">MKKTVYENPWFQVEQDGQWHYVLEKNSDNGAMVLCYVGEDLVLVEVPRAAHGAELLEAPRGYGEPGEQAVEAAARELFEETGYQAAQMDFLGVVKPNTAILSTNVNVFRCHLPANTQPIQHTSAASDFNEVSNVKLASPKQLAHYIASGRLSCGITLAALMLASHC</sequence>